<sequence length="202" mass="22972">MKKDIQFFVASCDVCQQNKYQTLSPAGLLQPLPIPQQVWADISMDFIEGLPRSYGKDVILVVVDRLTKYVYFIALAHPFTAKSVAEMLLQEIVRLHGFPATIVSDRNKVFLSNFWTEIFRLAGTKLKKAISPAVQLQPLPPMLTEDMELEVEPQDVKAVRTDPAGRVEVLIQWKQLPPPFEASWESYDTINQQSPDFHLGTR</sequence>
<dbReference type="InterPro" id="IPR012337">
    <property type="entry name" value="RNaseH-like_sf"/>
</dbReference>
<dbReference type="AlphaFoldDB" id="A0A2K3P3M3"/>
<organism evidence="2 3">
    <name type="scientific">Trifolium pratense</name>
    <name type="common">Red clover</name>
    <dbReference type="NCBI Taxonomy" id="57577"/>
    <lineage>
        <taxon>Eukaryota</taxon>
        <taxon>Viridiplantae</taxon>
        <taxon>Streptophyta</taxon>
        <taxon>Embryophyta</taxon>
        <taxon>Tracheophyta</taxon>
        <taxon>Spermatophyta</taxon>
        <taxon>Magnoliopsida</taxon>
        <taxon>eudicotyledons</taxon>
        <taxon>Gunneridae</taxon>
        <taxon>Pentapetalae</taxon>
        <taxon>rosids</taxon>
        <taxon>fabids</taxon>
        <taxon>Fabales</taxon>
        <taxon>Fabaceae</taxon>
        <taxon>Papilionoideae</taxon>
        <taxon>50 kb inversion clade</taxon>
        <taxon>NPAAA clade</taxon>
        <taxon>Hologalegina</taxon>
        <taxon>IRL clade</taxon>
        <taxon>Trifolieae</taxon>
        <taxon>Trifolium</taxon>
    </lineage>
</organism>
<protein>
    <submittedName>
        <fullName evidence="2">Poly(ADP-ribose) polymerase domain protein</fullName>
    </submittedName>
</protein>
<dbReference type="InterPro" id="IPR016197">
    <property type="entry name" value="Chromo-like_dom_sf"/>
</dbReference>
<reference evidence="2 3" key="2">
    <citation type="journal article" date="2017" name="Front. Plant Sci.">
        <title>Gene Classification and Mining of Molecular Markers Useful in Red Clover (Trifolium pratense) Breeding.</title>
        <authorList>
            <person name="Istvanek J."/>
            <person name="Dluhosova J."/>
            <person name="Dluhos P."/>
            <person name="Patkova L."/>
            <person name="Nedelnik J."/>
            <person name="Repkova J."/>
        </authorList>
    </citation>
    <scope>NUCLEOTIDE SEQUENCE [LARGE SCALE GENOMIC DNA]</scope>
    <source>
        <strain evidence="3">cv. Tatra</strain>
        <tissue evidence="2">Young leaves</tissue>
    </source>
</reference>
<dbReference type="Proteomes" id="UP000236291">
    <property type="component" value="Unassembled WGS sequence"/>
</dbReference>
<dbReference type="GO" id="GO:0015074">
    <property type="term" value="P:DNA integration"/>
    <property type="evidence" value="ECO:0007669"/>
    <property type="project" value="InterPro"/>
</dbReference>
<dbReference type="STRING" id="57577.A0A2K3P3M3"/>
<dbReference type="PROSITE" id="PS50994">
    <property type="entry name" value="INTEGRASE"/>
    <property type="match status" value="1"/>
</dbReference>
<dbReference type="InterPro" id="IPR036397">
    <property type="entry name" value="RNaseH_sf"/>
</dbReference>
<dbReference type="SUPFAM" id="SSF54160">
    <property type="entry name" value="Chromo domain-like"/>
    <property type="match status" value="1"/>
</dbReference>
<feature type="domain" description="Integrase catalytic" evidence="1">
    <location>
        <begin position="29"/>
        <end position="202"/>
    </location>
</feature>
<dbReference type="PANTHER" id="PTHR35046">
    <property type="entry name" value="ZINC KNUCKLE (CCHC-TYPE) FAMILY PROTEIN"/>
    <property type="match status" value="1"/>
</dbReference>
<evidence type="ECO:0000313" key="3">
    <source>
        <dbReference type="Proteomes" id="UP000236291"/>
    </source>
</evidence>
<comment type="caution">
    <text evidence="2">The sequence shown here is derived from an EMBL/GenBank/DDBJ whole genome shotgun (WGS) entry which is preliminary data.</text>
</comment>
<dbReference type="Gene3D" id="3.30.420.10">
    <property type="entry name" value="Ribonuclease H-like superfamily/Ribonuclease H"/>
    <property type="match status" value="1"/>
</dbReference>
<name>A0A2K3P3M3_TRIPR</name>
<accession>A0A2K3P3M3</accession>
<reference evidence="2 3" key="1">
    <citation type="journal article" date="2014" name="Am. J. Bot.">
        <title>Genome assembly and annotation for red clover (Trifolium pratense; Fabaceae).</title>
        <authorList>
            <person name="Istvanek J."/>
            <person name="Jaros M."/>
            <person name="Krenek A."/>
            <person name="Repkova J."/>
        </authorList>
    </citation>
    <scope>NUCLEOTIDE SEQUENCE [LARGE SCALE GENOMIC DNA]</scope>
    <source>
        <strain evidence="3">cv. Tatra</strain>
        <tissue evidence="2">Young leaves</tissue>
    </source>
</reference>
<proteinExistence type="predicted"/>
<dbReference type="PANTHER" id="PTHR35046:SF26">
    <property type="entry name" value="RNA-DIRECTED DNA POLYMERASE"/>
    <property type="match status" value="1"/>
</dbReference>
<dbReference type="InterPro" id="IPR001584">
    <property type="entry name" value="Integrase_cat-core"/>
</dbReference>
<gene>
    <name evidence="2" type="ORF">L195_g006455</name>
</gene>
<evidence type="ECO:0000313" key="2">
    <source>
        <dbReference type="EMBL" id="PNY09895.1"/>
    </source>
</evidence>
<dbReference type="GO" id="GO:0003676">
    <property type="term" value="F:nucleic acid binding"/>
    <property type="evidence" value="ECO:0007669"/>
    <property type="project" value="InterPro"/>
</dbReference>
<dbReference type="EMBL" id="ASHM01003448">
    <property type="protein sequence ID" value="PNY09895.1"/>
    <property type="molecule type" value="Genomic_DNA"/>
</dbReference>
<dbReference type="SUPFAM" id="SSF53098">
    <property type="entry name" value="Ribonuclease H-like"/>
    <property type="match status" value="1"/>
</dbReference>
<evidence type="ECO:0000259" key="1">
    <source>
        <dbReference type="PROSITE" id="PS50994"/>
    </source>
</evidence>